<evidence type="ECO:0000313" key="1">
    <source>
        <dbReference type="EMBL" id="KAK3785561.1"/>
    </source>
</evidence>
<evidence type="ECO:0000313" key="2">
    <source>
        <dbReference type="Proteomes" id="UP001283361"/>
    </source>
</evidence>
<protein>
    <submittedName>
        <fullName evidence="1">Uncharacterized protein</fullName>
    </submittedName>
</protein>
<accession>A0AAE1AEG8</accession>
<dbReference type="Proteomes" id="UP001283361">
    <property type="component" value="Unassembled WGS sequence"/>
</dbReference>
<comment type="caution">
    <text evidence="1">The sequence shown here is derived from an EMBL/GenBank/DDBJ whole genome shotgun (WGS) entry which is preliminary data.</text>
</comment>
<name>A0AAE1AEG8_9GAST</name>
<reference evidence="1" key="1">
    <citation type="journal article" date="2023" name="G3 (Bethesda)">
        <title>A reference genome for the long-term kleptoplast-retaining sea slug Elysia crispata morphotype clarki.</title>
        <authorList>
            <person name="Eastman K.E."/>
            <person name="Pendleton A.L."/>
            <person name="Shaikh M.A."/>
            <person name="Suttiyut T."/>
            <person name="Ogas R."/>
            <person name="Tomko P."/>
            <person name="Gavelis G."/>
            <person name="Widhalm J.R."/>
            <person name="Wisecaver J.H."/>
        </authorList>
    </citation>
    <scope>NUCLEOTIDE SEQUENCE</scope>
    <source>
        <strain evidence="1">ECLA1</strain>
    </source>
</reference>
<proteinExistence type="predicted"/>
<keyword evidence="2" id="KW-1185">Reference proteome</keyword>
<gene>
    <name evidence="1" type="ORF">RRG08_060090</name>
</gene>
<dbReference type="EMBL" id="JAWDGP010002121">
    <property type="protein sequence ID" value="KAK3785561.1"/>
    <property type="molecule type" value="Genomic_DNA"/>
</dbReference>
<organism evidence="1 2">
    <name type="scientific">Elysia crispata</name>
    <name type="common">lettuce slug</name>
    <dbReference type="NCBI Taxonomy" id="231223"/>
    <lineage>
        <taxon>Eukaryota</taxon>
        <taxon>Metazoa</taxon>
        <taxon>Spiralia</taxon>
        <taxon>Lophotrochozoa</taxon>
        <taxon>Mollusca</taxon>
        <taxon>Gastropoda</taxon>
        <taxon>Heterobranchia</taxon>
        <taxon>Euthyneura</taxon>
        <taxon>Panpulmonata</taxon>
        <taxon>Sacoglossa</taxon>
        <taxon>Placobranchoidea</taxon>
        <taxon>Plakobranchidae</taxon>
        <taxon>Elysia</taxon>
    </lineage>
</organism>
<dbReference type="AlphaFoldDB" id="A0AAE1AEG8"/>
<sequence>MDSLARRLTNYLARSQTTGLAENVEAVSTCLRGNDSYSTRCDRSLKQHGYRQYEVRQITKATWISSVRGATDH</sequence>